<dbReference type="Pfam" id="PF09526">
    <property type="entry name" value="DUF2387"/>
    <property type="match status" value="1"/>
</dbReference>
<name>A0A3M0AAH6_9GAMM</name>
<organism evidence="1 2">
    <name type="scientific">Umboniibacter marinipuniceus</name>
    <dbReference type="NCBI Taxonomy" id="569599"/>
    <lineage>
        <taxon>Bacteria</taxon>
        <taxon>Pseudomonadati</taxon>
        <taxon>Pseudomonadota</taxon>
        <taxon>Gammaproteobacteria</taxon>
        <taxon>Cellvibrionales</taxon>
        <taxon>Cellvibrionaceae</taxon>
        <taxon>Umboniibacter</taxon>
    </lineage>
</organism>
<dbReference type="InterPro" id="IPR012658">
    <property type="entry name" value="YheV"/>
</dbReference>
<dbReference type="RefSeq" id="WP_121875499.1">
    <property type="nucleotide sequence ID" value="NZ_REFJ01000001.1"/>
</dbReference>
<evidence type="ECO:0000313" key="2">
    <source>
        <dbReference type="Proteomes" id="UP000267187"/>
    </source>
</evidence>
<dbReference type="NCBIfam" id="TIGR02443">
    <property type="entry name" value="YheV family putative zinc ribbon protein"/>
    <property type="match status" value="1"/>
</dbReference>
<gene>
    <name evidence="1" type="ORF">DFR27_0098</name>
</gene>
<dbReference type="Proteomes" id="UP000267187">
    <property type="component" value="Unassembled WGS sequence"/>
</dbReference>
<keyword evidence="2" id="KW-1185">Reference proteome</keyword>
<sequence>MFKSNKRFIAGAVCPKCKAQDRLVMYREDETNYRECIECGFKDEMHIHSAGGELETRVNRTEEEKKSAVQIIDLSGLKK</sequence>
<protein>
    <submittedName>
        <fullName evidence="1">Uncharacterized protein</fullName>
    </submittedName>
</protein>
<proteinExistence type="predicted"/>
<dbReference type="AlphaFoldDB" id="A0A3M0AAH6"/>
<reference evidence="1 2" key="1">
    <citation type="submission" date="2018-10" db="EMBL/GenBank/DDBJ databases">
        <title>Genomic Encyclopedia of Type Strains, Phase IV (KMG-IV): sequencing the most valuable type-strain genomes for metagenomic binning, comparative biology and taxonomic classification.</title>
        <authorList>
            <person name="Goeker M."/>
        </authorList>
    </citation>
    <scope>NUCLEOTIDE SEQUENCE [LARGE SCALE GENOMIC DNA]</scope>
    <source>
        <strain evidence="1 2">DSM 25080</strain>
    </source>
</reference>
<comment type="caution">
    <text evidence="1">The sequence shown here is derived from an EMBL/GenBank/DDBJ whole genome shotgun (WGS) entry which is preliminary data.</text>
</comment>
<accession>A0A3M0AAH6</accession>
<evidence type="ECO:0000313" key="1">
    <source>
        <dbReference type="EMBL" id="RMA82151.1"/>
    </source>
</evidence>
<dbReference type="EMBL" id="REFJ01000001">
    <property type="protein sequence ID" value="RMA82151.1"/>
    <property type="molecule type" value="Genomic_DNA"/>
</dbReference>
<dbReference type="OrthoDB" id="5881059at2"/>